<gene>
    <name evidence="3" type="primary">RE1_1747</name>
    <name evidence="3" type="ORF">CK203_051406</name>
</gene>
<comment type="caution">
    <text evidence="3">The sequence shown here is derived from an EMBL/GenBank/DDBJ whole genome shotgun (WGS) entry which is preliminary data.</text>
</comment>
<protein>
    <submittedName>
        <fullName evidence="3">Retrovirus-related Pol polyprotein from transposon RE1</fullName>
    </submittedName>
</protein>
<dbReference type="EMBL" id="QGNW01000296">
    <property type="protein sequence ID" value="RVW78414.1"/>
    <property type="molecule type" value="Genomic_DNA"/>
</dbReference>
<dbReference type="SUPFAM" id="SSF56672">
    <property type="entry name" value="DNA/RNA polymerases"/>
    <property type="match status" value="1"/>
</dbReference>
<organism evidence="3 4">
    <name type="scientific">Vitis vinifera</name>
    <name type="common">Grape</name>
    <dbReference type="NCBI Taxonomy" id="29760"/>
    <lineage>
        <taxon>Eukaryota</taxon>
        <taxon>Viridiplantae</taxon>
        <taxon>Streptophyta</taxon>
        <taxon>Embryophyta</taxon>
        <taxon>Tracheophyta</taxon>
        <taxon>Spermatophyta</taxon>
        <taxon>Magnoliopsida</taxon>
        <taxon>eudicotyledons</taxon>
        <taxon>Gunneridae</taxon>
        <taxon>Pentapetalae</taxon>
        <taxon>rosids</taxon>
        <taxon>Vitales</taxon>
        <taxon>Vitaceae</taxon>
        <taxon>Viteae</taxon>
        <taxon>Vitis</taxon>
    </lineage>
</organism>
<feature type="compositionally biased region" description="Basic and acidic residues" evidence="1">
    <location>
        <begin position="254"/>
        <end position="270"/>
    </location>
</feature>
<evidence type="ECO:0000313" key="4">
    <source>
        <dbReference type="Proteomes" id="UP000288805"/>
    </source>
</evidence>
<dbReference type="Proteomes" id="UP000288805">
    <property type="component" value="Unassembled WGS sequence"/>
</dbReference>
<proteinExistence type="predicted"/>
<dbReference type="PANTHER" id="PTHR11439">
    <property type="entry name" value="GAG-POL-RELATED RETROTRANSPOSON"/>
    <property type="match status" value="1"/>
</dbReference>
<dbReference type="InterPro" id="IPR013103">
    <property type="entry name" value="RVT_2"/>
</dbReference>
<reference evidence="3 4" key="1">
    <citation type="journal article" date="2018" name="PLoS Genet.">
        <title>Population sequencing reveals clonal diversity and ancestral inbreeding in the grapevine cultivar Chardonnay.</title>
        <authorList>
            <person name="Roach M.J."/>
            <person name="Johnson D.L."/>
            <person name="Bohlmann J."/>
            <person name="van Vuuren H.J."/>
            <person name="Jones S.J."/>
            <person name="Pretorius I.S."/>
            <person name="Schmidt S.A."/>
            <person name="Borneman A.R."/>
        </authorList>
    </citation>
    <scope>NUCLEOTIDE SEQUENCE [LARGE SCALE GENOMIC DNA]</scope>
    <source>
        <strain evidence="4">cv. Chardonnay</strain>
        <tissue evidence="3">Leaf</tissue>
    </source>
</reference>
<name>A0A438H1D5_VITVI</name>
<dbReference type="Pfam" id="PF07727">
    <property type="entry name" value="RVT_2"/>
    <property type="match status" value="1"/>
</dbReference>
<dbReference type="CDD" id="cd09272">
    <property type="entry name" value="RNase_HI_RT_Ty1"/>
    <property type="match status" value="1"/>
</dbReference>
<evidence type="ECO:0000259" key="2">
    <source>
        <dbReference type="Pfam" id="PF07727"/>
    </source>
</evidence>
<dbReference type="PANTHER" id="PTHR11439:SF440">
    <property type="entry name" value="INTEGRASE CATALYTIC DOMAIN-CONTAINING PROTEIN"/>
    <property type="match status" value="1"/>
</dbReference>
<sequence length="817" mass="92563">MYIRGRGKMGYLTSEKKAPAVDDPNYAIWDAENSMVMTWLVNSMEEDISSNYMCYPTAQELWENVNQMYSDLNQSQIFELTLKLGEIQQGEDNVTKYFNSLKRIWQDLDLFNTYEWKSAEDGLHHKKTMEDNRIFKFLAGLNVEFDEVRGRNIGRQPLPSIGEVLSEVRREESRRNVIGKKDLELLLKVQPWLPRVEAIIKLLRFSANQMKDHGFVFLTNLAILGEKLVEPNFWEIVEPLPSVILDISLEKENKETKPTESESKIVDHPAHGQPKALGNGSLNVSGNPPSIPTHIHASSSSVTDLSLPSHFGPSPKISAPEPGLGSAPIVPAQDLDLDLPIALRKGTRACTKHPIAKYISYSNLSNNYRAFTTNISKLVIPRNIQEALDEPGWKLAVFEEMNALKKNGTWEVVDLPREKKVIGPRGGSVHESSTSFEESFGVGKVCKLKKSLYGLKQSPRAWFERFGKVIKHYGYTQSQADHTIFYKHSNEGKVAILIVYVDDIVLTGDDCNELEKLKGKLAEEFEIKDLGALKYFLGMEFARSKEGIFVNQRKYILDLLDETGMLGCKPAETPIELNVKLQPTKAKNVKDRDRYQRLVGRLIYLSHTRPDIAFSVNMVSQFMHAPGPEHFEVVYRILRYLKGTPGRGLLFKSRGHLQIETYTDADWAGSIVDRRSTSGYCSSVGGNLVTWQSKKQNVVARSSAEAEFRVVAHGICEIMWIRRLLEELKMTGSSPMKLYCDNKATISVAHNPVLHDRTKHVEVDKHFIKEKIDNGLVCMTYIPTEEQVADVFTKGLHKRQFDFLVGKLALEDIFKPA</sequence>
<evidence type="ECO:0000313" key="3">
    <source>
        <dbReference type="EMBL" id="RVW78414.1"/>
    </source>
</evidence>
<dbReference type="InterPro" id="IPR043502">
    <property type="entry name" value="DNA/RNA_pol_sf"/>
</dbReference>
<dbReference type="AlphaFoldDB" id="A0A438H1D5"/>
<accession>A0A438H1D5</accession>
<feature type="region of interest" description="Disordered" evidence="1">
    <location>
        <begin position="254"/>
        <end position="281"/>
    </location>
</feature>
<feature type="domain" description="Reverse transcriptase Ty1/copia-type" evidence="2">
    <location>
        <begin position="442"/>
        <end position="576"/>
    </location>
</feature>
<evidence type="ECO:0000256" key="1">
    <source>
        <dbReference type="SAM" id="MobiDB-lite"/>
    </source>
</evidence>